<dbReference type="Proteomes" id="UP000052232">
    <property type="component" value="Unassembled WGS sequence"/>
</dbReference>
<dbReference type="AlphaFoldDB" id="A0A0J8A766"/>
<name>A0A0J8A766_9SPHN</name>
<organism evidence="1 2">
    <name type="scientific">Sphingobium cupriresistens LL01</name>
    <dbReference type="NCBI Taxonomy" id="1420583"/>
    <lineage>
        <taxon>Bacteria</taxon>
        <taxon>Pseudomonadati</taxon>
        <taxon>Pseudomonadota</taxon>
        <taxon>Alphaproteobacteria</taxon>
        <taxon>Sphingomonadales</taxon>
        <taxon>Sphingomonadaceae</taxon>
        <taxon>Sphingobium</taxon>
    </lineage>
</organism>
<protein>
    <submittedName>
        <fullName evidence="1">Uncharacterized protein</fullName>
    </submittedName>
</protein>
<comment type="caution">
    <text evidence="1">The sequence shown here is derived from an EMBL/GenBank/DDBJ whole genome shotgun (WGS) entry which is preliminary data.</text>
</comment>
<proteinExistence type="predicted"/>
<dbReference type="STRING" id="1420583.V473_11470"/>
<keyword evidence="2" id="KW-1185">Reference proteome</keyword>
<reference evidence="1 2" key="1">
    <citation type="journal article" date="2015" name="G3 (Bethesda)">
        <title>Insights into Ongoing Evolution of the Hexachlorocyclohexane Catabolic Pathway from Comparative Genomics of Ten Sphingomonadaceae Strains.</title>
        <authorList>
            <person name="Pearce S.L."/>
            <person name="Oakeshott J.G."/>
            <person name="Pandey G."/>
        </authorList>
    </citation>
    <scope>NUCLEOTIDE SEQUENCE [LARGE SCALE GENOMIC DNA]</scope>
    <source>
        <strain evidence="1 2">LL01</strain>
    </source>
</reference>
<accession>A0A0J8A766</accession>
<dbReference type="EMBL" id="JACT01000010">
    <property type="protein sequence ID" value="KMS51240.1"/>
    <property type="molecule type" value="Genomic_DNA"/>
</dbReference>
<dbReference type="PATRIC" id="fig|1420583.3.peg.4589"/>
<gene>
    <name evidence="1" type="ORF">V473_11470</name>
</gene>
<evidence type="ECO:0000313" key="2">
    <source>
        <dbReference type="Proteomes" id="UP000052232"/>
    </source>
</evidence>
<sequence>MREEDDSFGDADDPALAFARVEDRLASVHGEVALLRAAIEGLTAARENIEIPDYEPTLGRTEQVLGLCCKNREA</sequence>
<evidence type="ECO:0000313" key="1">
    <source>
        <dbReference type="EMBL" id="KMS51240.1"/>
    </source>
</evidence>